<evidence type="ECO:0000313" key="2">
    <source>
        <dbReference type="EMBL" id="AUF82102.1"/>
    </source>
</evidence>
<feature type="compositionally biased region" description="Basic and acidic residues" evidence="1">
    <location>
        <begin position="59"/>
        <end position="70"/>
    </location>
</feature>
<evidence type="ECO:0000256" key="1">
    <source>
        <dbReference type="SAM" id="MobiDB-lite"/>
    </source>
</evidence>
<dbReference type="EMBL" id="KY322437">
    <property type="protein sequence ID" value="AUF82102.1"/>
    <property type="molecule type" value="Genomic_DNA"/>
</dbReference>
<dbReference type="Proteomes" id="UP000244773">
    <property type="component" value="Segment"/>
</dbReference>
<evidence type="ECO:0000313" key="3">
    <source>
        <dbReference type="Proteomes" id="UP000244773"/>
    </source>
</evidence>
<protein>
    <submittedName>
        <fullName evidence="2">Uncharacterized protein</fullName>
    </submittedName>
</protein>
<name>A0A2P0VMI4_9VIRU</name>
<proteinExistence type="predicted"/>
<keyword evidence="3" id="KW-1185">Reference proteome</keyword>
<organism evidence="2">
    <name type="scientific">Tetraselmis virus 1</name>
    <dbReference type="NCBI Taxonomy" id="2060617"/>
    <lineage>
        <taxon>Viruses</taxon>
        <taxon>Varidnaviria</taxon>
        <taxon>Bamfordvirae</taxon>
        <taxon>Nucleocytoviricota</taxon>
        <taxon>Megaviricetes</taxon>
        <taxon>Imitervirales</taxon>
        <taxon>Allomimiviridae</taxon>
        <taxon>Oceanusvirus</taxon>
        <taxon>Oceanusvirus kaneohense</taxon>
    </lineage>
</organism>
<gene>
    <name evidence="2" type="ORF">TetV_010</name>
</gene>
<sequence>MSIHICKMLEFYKRFHGQSRKETNNNRIVTKTTKSIQPAAGKLLQNYEPNKMKSRKLRMKTDISKSNHEK</sequence>
<reference evidence="2" key="1">
    <citation type="journal article" date="2018" name="Virology">
        <title>A giant virus infecting green algae encodes key fermentation genes.</title>
        <authorList>
            <person name="Schvarcz C.R."/>
            <person name="Steward G.F."/>
        </authorList>
    </citation>
    <scope>NUCLEOTIDE SEQUENCE [LARGE SCALE GENOMIC DNA]</scope>
</reference>
<feature type="region of interest" description="Disordered" evidence="1">
    <location>
        <begin position="49"/>
        <end position="70"/>
    </location>
</feature>
<accession>A0A2P0VMI4</accession>